<sequence length="245" mass="27629">MKIEEESKDIIVLAEILGDGKTLTAFGIAMQCWSIYIDCSPIIGQYDAHLTSELQRIIGIKPKFNCIDQQNEAFYMLDIVVVSRELLLVKMIIEENILGLKKYDTLTITTFIKKINACLKVSNLTLIFDEAQILCGFEYGKYQGSSVPGKEWNLLQGYVAHLKYPITCLFVSTYMHMANGISLITSAGKVPNLHTHIVLKLPFLSHDDVLQNLDAIIDLTHVTPETCNLLRYILRGRPRNCASFV</sequence>
<evidence type="ECO:0000313" key="1">
    <source>
        <dbReference type="EMBL" id="CAG8616496.1"/>
    </source>
</evidence>
<protein>
    <submittedName>
        <fullName evidence="1">15720_t:CDS:1</fullName>
    </submittedName>
</protein>
<dbReference type="EMBL" id="CAJVPP010002954">
    <property type="protein sequence ID" value="CAG8616496.1"/>
    <property type="molecule type" value="Genomic_DNA"/>
</dbReference>
<reference evidence="1" key="1">
    <citation type="submission" date="2021-06" db="EMBL/GenBank/DDBJ databases">
        <authorList>
            <person name="Kallberg Y."/>
            <person name="Tangrot J."/>
            <person name="Rosling A."/>
        </authorList>
    </citation>
    <scope>NUCLEOTIDE SEQUENCE</scope>
    <source>
        <strain evidence="1">87-6 pot B 2015</strain>
    </source>
</reference>
<evidence type="ECO:0000313" key="2">
    <source>
        <dbReference type="Proteomes" id="UP000789375"/>
    </source>
</evidence>
<comment type="caution">
    <text evidence="1">The sequence shown here is derived from an EMBL/GenBank/DDBJ whole genome shotgun (WGS) entry which is preliminary data.</text>
</comment>
<name>A0A9N9GPE7_FUNMO</name>
<proteinExistence type="predicted"/>
<organism evidence="1 2">
    <name type="scientific">Funneliformis mosseae</name>
    <name type="common">Endomycorrhizal fungus</name>
    <name type="synonym">Glomus mosseae</name>
    <dbReference type="NCBI Taxonomy" id="27381"/>
    <lineage>
        <taxon>Eukaryota</taxon>
        <taxon>Fungi</taxon>
        <taxon>Fungi incertae sedis</taxon>
        <taxon>Mucoromycota</taxon>
        <taxon>Glomeromycotina</taxon>
        <taxon>Glomeromycetes</taxon>
        <taxon>Glomerales</taxon>
        <taxon>Glomeraceae</taxon>
        <taxon>Funneliformis</taxon>
    </lineage>
</organism>
<keyword evidence="2" id="KW-1185">Reference proteome</keyword>
<dbReference type="InterPro" id="IPR027417">
    <property type="entry name" value="P-loop_NTPase"/>
</dbReference>
<dbReference type="Proteomes" id="UP000789375">
    <property type="component" value="Unassembled WGS sequence"/>
</dbReference>
<dbReference type="SUPFAM" id="SSF52540">
    <property type="entry name" value="P-loop containing nucleoside triphosphate hydrolases"/>
    <property type="match status" value="1"/>
</dbReference>
<gene>
    <name evidence="1" type="ORF">FMOSSE_LOCUS9745</name>
</gene>
<dbReference type="AlphaFoldDB" id="A0A9N9GPE7"/>
<accession>A0A9N9GPE7</accession>